<dbReference type="PANTHER" id="PTHR37833:SF1">
    <property type="entry name" value="SIGNAL PEPTIDE PROTEIN"/>
    <property type="match status" value="1"/>
</dbReference>
<comment type="caution">
    <text evidence="1">The sequence shown here is derived from an EMBL/GenBank/DDBJ whole genome shotgun (WGS) entry which is preliminary data.</text>
</comment>
<dbReference type="RefSeq" id="WP_007217139.1">
    <property type="nucleotide sequence ID" value="NZ_JH724086.1"/>
</dbReference>
<evidence type="ECO:0000313" key="1">
    <source>
        <dbReference type="EMBL" id="EIY31812.1"/>
    </source>
</evidence>
<proteinExistence type="predicted"/>
<dbReference type="InterPro" id="IPR011467">
    <property type="entry name" value="DUF1573"/>
</dbReference>
<dbReference type="EMBL" id="AGXG01000054">
    <property type="protein sequence ID" value="EIY31812.1"/>
    <property type="molecule type" value="Genomic_DNA"/>
</dbReference>
<dbReference type="OrthoDB" id="1449040at2"/>
<sequence>MYRLFAVFCILGVMFLLVSCNTRERNQVQLVRGWQGKEIVYPDEFVYTIYGEDTIKTAEKSQFHILSYVDSIGCMSCKLKLGLWKSFIEELNAYYNVSILFVFQTGMSEETKYMLKRYNFNYPVVFNEGGSFNALNNLPTDDDFRTFLLDKDNKVMAIGNPIYNSKIKELYMKIIQGGGIVQTNEDTDLMTEVGIDSTFLSFGSFDWKKEQKVVFTLKNIGENLLVIGNVTTSCGCTTVEYAQEPVRPGKNVSLHVIYKADHPEHFNKTITVYCNAKISPLRLTISGNAE</sequence>
<dbReference type="Gene3D" id="3.40.30.10">
    <property type="entry name" value="Glutaredoxin"/>
    <property type="match status" value="1"/>
</dbReference>
<reference evidence="1 2" key="1">
    <citation type="submission" date="2012-02" db="EMBL/GenBank/DDBJ databases">
        <title>The Genome Sequence of Bacteroides cellulosilyticus CL02T12C19.</title>
        <authorList>
            <consortium name="The Broad Institute Genome Sequencing Platform"/>
            <person name="Earl A."/>
            <person name="Ward D."/>
            <person name="Feldgarden M."/>
            <person name="Gevers D."/>
            <person name="Zitomersky N.L."/>
            <person name="Coyne M.J."/>
            <person name="Comstock L.E."/>
            <person name="Young S.K."/>
            <person name="Zeng Q."/>
            <person name="Gargeya S."/>
            <person name="Fitzgerald M."/>
            <person name="Haas B."/>
            <person name="Abouelleil A."/>
            <person name="Alvarado L."/>
            <person name="Arachchi H.M."/>
            <person name="Berlin A."/>
            <person name="Chapman S.B."/>
            <person name="Gearin G."/>
            <person name="Goldberg J."/>
            <person name="Griggs A."/>
            <person name="Gujja S."/>
            <person name="Hansen M."/>
            <person name="Heiman D."/>
            <person name="Howarth C."/>
            <person name="Larimer J."/>
            <person name="Lui A."/>
            <person name="MacDonald P.J.P."/>
            <person name="McCowen C."/>
            <person name="Montmayeur A."/>
            <person name="Murphy C."/>
            <person name="Neiman D."/>
            <person name="Pearson M."/>
            <person name="Priest M."/>
            <person name="Roberts A."/>
            <person name="Saif S."/>
            <person name="Shea T."/>
            <person name="Sisk P."/>
            <person name="Stolte C."/>
            <person name="Sykes S."/>
            <person name="Wortman J."/>
            <person name="Nusbaum C."/>
            <person name="Birren B."/>
        </authorList>
    </citation>
    <scope>NUCLEOTIDE SEQUENCE [LARGE SCALE GENOMIC DNA]</scope>
    <source>
        <strain evidence="1 2">CL02T12C19</strain>
    </source>
</reference>
<dbReference type="Proteomes" id="UP000003741">
    <property type="component" value="Unassembled WGS sequence"/>
</dbReference>
<dbReference type="PATRIC" id="fig|997874.3.peg.2533"/>
<dbReference type="HOGENOM" id="CLU_063620_0_0_10"/>
<protein>
    <recommendedName>
        <fullName evidence="3">DUF1573 domain-containing protein</fullName>
    </recommendedName>
</protein>
<dbReference type="PANTHER" id="PTHR37833">
    <property type="entry name" value="LIPOPROTEIN-RELATED"/>
    <property type="match status" value="1"/>
</dbReference>
<evidence type="ECO:0008006" key="3">
    <source>
        <dbReference type="Google" id="ProtNLM"/>
    </source>
</evidence>
<gene>
    <name evidence="1" type="ORF">HMPREF1062_02473</name>
</gene>
<dbReference type="PROSITE" id="PS51257">
    <property type="entry name" value="PROKAR_LIPOPROTEIN"/>
    <property type="match status" value="1"/>
</dbReference>
<evidence type="ECO:0000313" key="2">
    <source>
        <dbReference type="Proteomes" id="UP000003741"/>
    </source>
</evidence>
<accession>I8W250</accession>
<keyword evidence="2" id="KW-1185">Reference proteome</keyword>
<dbReference type="Pfam" id="PF07610">
    <property type="entry name" value="DUF1573"/>
    <property type="match status" value="1"/>
</dbReference>
<dbReference type="AlphaFoldDB" id="I8W250"/>
<organism evidence="1 2">
    <name type="scientific">Bacteroides cellulosilyticus CL02T12C19</name>
    <dbReference type="NCBI Taxonomy" id="997874"/>
    <lineage>
        <taxon>Bacteria</taxon>
        <taxon>Pseudomonadati</taxon>
        <taxon>Bacteroidota</taxon>
        <taxon>Bacteroidia</taxon>
        <taxon>Bacteroidales</taxon>
        <taxon>Bacteroidaceae</taxon>
        <taxon>Bacteroides</taxon>
    </lineage>
</organism>
<name>I8W250_9BACE</name>
<dbReference type="Gene3D" id="2.60.40.10">
    <property type="entry name" value="Immunoglobulins"/>
    <property type="match status" value="1"/>
</dbReference>
<dbReference type="InterPro" id="IPR013783">
    <property type="entry name" value="Ig-like_fold"/>
</dbReference>